<feature type="chain" id="PRO_5022699042" evidence="3">
    <location>
        <begin position="21"/>
        <end position="349"/>
    </location>
</feature>
<keyword evidence="7" id="KW-1185">Reference proteome</keyword>
<dbReference type="Gene3D" id="2.40.30.170">
    <property type="match status" value="1"/>
</dbReference>
<dbReference type="GO" id="GO:1990281">
    <property type="term" value="C:efflux pump complex"/>
    <property type="evidence" value="ECO:0007669"/>
    <property type="project" value="TreeGrafter"/>
</dbReference>
<dbReference type="SUPFAM" id="SSF111369">
    <property type="entry name" value="HlyD-like secretion proteins"/>
    <property type="match status" value="1"/>
</dbReference>
<comment type="caution">
    <text evidence="6">The sequence shown here is derived from an EMBL/GenBank/DDBJ whole genome shotgun (WGS) entry which is preliminary data.</text>
</comment>
<dbReference type="Gene3D" id="2.40.420.20">
    <property type="match status" value="1"/>
</dbReference>
<accession>A0A5C6S409</accession>
<dbReference type="InterPro" id="IPR058627">
    <property type="entry name" value="MdtA-like_C"/>
</dbReference>
<comment type="similarity">
    <text evidence="1">Belongs to the membrane fusion protein (MFP) (TC 8.A.1) family.</text>
</comment>
<protein>
    <submittedName>
        <fullName evidence="6">Efflux RND transporter periplasmic adaptor subunit</fullName>
    </submittedName>
</protein>
<evidence type="ECO:0000256" key="2">
    <source>
        <dbReference type="SAM" id="Coils"/>
    </source>
</evidence>
<name>A0A5C6S409_9RHOB</name>
<dbReference type="Proteomes" id="UP000321562">
    <property type="component" value="Unassembled WGS sequence"/>
</dbReference>
<evidence type="ECO:0000259" key="5">
    <source>
        <dbReference type="Pfam" id="PF25973"/>
    </source>
</evidence>
<sequence>MRCGAVFIYLVLLGVVPARADQPLPVEFIEVAPRGSDLEIELTGTLEALDTVELGFREGGRVTEILVSEGDHFAKNQVLGRIDPLQLQQALNVASASLDAARATEDQARQAAERAQAMLDRGVGTRAARDTARQELSAAETEAQQAQSTLDQARRSVENTELRAPFDGVVTSRTGEPGQVVGAAQSVLSLAANDGVEAVFMTPDLVFLNDAMGESIALSTLDIAAPPMTGTVTEISPLVDPTTGSVRVRAKVSEVPGELDLLGASVRGRLKLSTGEAFEIPWTALTSGEGAPSVWVVRDGKAELRAVEIERFDDESVLLSGGVEAGEVVVGAGSQKLYPGRPVVAGDKS</sequence>
<feature type="coiled-coil region" evidence="2">
    <location>
        <begin position="98"/>
        <end position="163"/>
    </location>
</feature>
<dbReference type="GO" id="GO:0015562">
    <property type="term" value="F:efflux transmembrane transporter activity"/>
    <property type="evidence" value="ECO:0007669"/>
    <property type="project" value="TreeGrafter"/>
</dbReference>
<dbReference type="OrthoDB" id="9813967at2"/>
<gene>
    <name evidence="6" type="ORF">FQV27_12905</name>
</gene>
<proteinExistence type="inferred from homology"/>
<feature type="domain" description="CzcB-like barrel-sandwich hybrid" evidence="5">
    <location>
        <begin position="57"/>
        <end position="191"/>
    </location>
</feature>
<dbReference type="PANTHER" id="PTHR30469:SF38">
    <property type="entry name" value="HLYD FAMILY SECRETION PROTEIN"/>
    <property type="match status" value="1"/>
</dbReference>
<evidence type="ECO:0000313" key="6">
    <source>
        <dbReference type="EMBL" id="TXB68272.1"/>
    </source>
</evidence>
<reference evidence="6 7" key="1">
    <citation type="submission" date="2019-08" db="EMBL/GenBank/DDBJ databases">
        <authorList>
            <person name="Ye J."/>
        </authorList>
    </citation>
    <scope>NUCLEOTIDE SEQUENCE [LARGE SCALE GENOMIC DNA]</scope>
    <source>
        <strain evidence="6 7">TK008</strain>
    </source>
</reference>
<feature type="domain" description="Multidrug resistance protein MdtA-like C-terminal permuted SH3" evidence="4">
    <location>
        <begin position="280"/>
        <end position="335"/>
    </location>
</feature>
<dbReference type="EMBL" id="VOPL01000005">
    <property type="protein sequence ID" value="TXB68272.1"/>
    <property type="molecule type" value="Genomic_DNA"/>
</dbReference>
<dbReference type="Gene3D" id="1.10.287.470">
    <property type="entry name" value="Helix hairpin bin"/>
    <property type="match status" value="1"/>
</dbReference>
<keyword evidence="2" id="KW-0175">Coiled coil</keyword>
<dbReference type="InterPro" id="IPR058647">
    <property type="entry name" value="BSH_CzcB-like"/>
</dbReference>
<dbReference type="AlphaFoldDB" id="A0A5C6S409"/>
<keyword evidence="3" id="KW-0732">Signal</keyword>
<dbReference type="NCBIfam" id="TIGR01730">
    <property type="entry name" value="RND_mfp"/>
    <property type="match status" value="1"/>
</dbReference>
<evidence type="ECO:0000313" key="7">
    <source>
        <dbReference type="Proteomes" id="UP000321562"/>
    </source>
</evidence>
<dbReference type="Pfam" id="PF25967">
    <property type="entry name" value="RND-MFP_C"/>
    <property type="match status" value="1"/>
</dbReference>
<dbReference type="InterPro" id="IPR006143">
    <property type="entry name" value="RND_pump_MFP"/>
</dbReference>
<evidence type="ECO:0000259" key="4">
    <source>
        <dbReference type="Pfam" id="PF25967"/>
    </source>
</evidence>
<dbReference type="Pfam" id="PF25973">
    <property type="entry name" value="BSH_CzcB"/>
    <property type="match status" value="1"/>
</dbReference>
<evidence type="ECO:0000256" key="3">
    <source>
        <dbReference type="SAM" id="SignalP"/>
    </source>
</evidence>
<evidence type="ECO:0000256" key="1">
    <source>
        <dbReference type="ARBA" id="ARBA00009477"/>
    </source>
</evidence>
<feature type="signal peptide" evidence="3">
    <location>
        <begin position="1"/>
        <end position="20"/>
    </location>
</feature>
<dbReference type="Gene3D" id="2.40.50.100">
    <property type="match status" value="1"/>
</dbReference>
<organism evidence="6 7">
    <name type="scientific">Paracoccus aurantiacus</name>
    <dbReference type="NCBI Taxonomy" id="2599412"/>
    <lineage>
        <taxon>Bacteria</taxon>
        <taxon>Pseudomonadati</taxon>
        <taxon>Pseudomonadota</taxon>
        <taxon>Alphaproteobacteria</taxon>
        <taxon>Rhodobacterales</taxon>
        <taxon>Paracoccaceae</taxon>
        <taxon>Paracoccus</taxon>
    </lineage>
</organism>
<dbReference type="PANTHER" id="PTHR30469">
    <property type="entry name" value="MULTIDRUG RESISTANCE PROTEIN MDTA"/>
    <property type="match status" value="1"/>
</dbReference>